<keyword evidence="5" id="KW-0238">DNA-binding</keyword>
<proteinExistence type="predicted"/>
<dbReference type="Proteomes" id="UP000150883">
    <property type="component" value="Segment"/>
</dbReference>
<organismHost>
    <name type="scientific">Homo sapiens</name>
    <name type="common">Human</name>
    <dbReference type="NCBI Taxonomy" id="9606"/>
</organismHost>
<dbReference type="Proteomes" id="UP000693994">
    <property type="component" value="Segment"/>
</dbReference>
<reference evidence="5 7" key="1">
    <citation type="submission" date="2013-06" db="EMBL/GenBank/DDBJ databases">
        <title>Complete genome of orf virus NA1/11 and comparative genomic with other parapoxvirus.</title>
        <authorList>
            <person name="Li W."/>
            <person name="Hao W."/>
            <person name="Ning Z."/>
            <person name="Chi X."/>
            <person name="Tong C."/>
            <person name="Gao F."/>
            <person name="Song D."/>
            <person name="Li M."/>
            <person name="Luo S."/>
        </authorList>
    </citation>
    <scope>NUCLEOTIDE SEQUENCE [LARGE SCALE GENOMIC DNA]</scope>
    <source>
        <strain evidence="5">NA1/11</strain>
    </source>
</reference>
<organismHost>
    <name type="scientific">Ovis aries</name>
    <name type="common">Sheep</name>
    <dbReference type="NCBI Taxonomy" id="9940"/>
</organismHost>
<name>A0A0F6N1W4_ORFV</name>
<accession>A0A0F6N1W4</accession>
<evidence type="ECO:0000256" key="3">
    <source>
        <dbReference type="ARBA" id="ARBA00021791"/>
    </source>
</evidence>
<evidence type="ECO:0000313" key="5">
    <source>
        <dbReference type="EMBL" id="AHZ33747.1"/>
    </source>
</evidence>
<evidence type="ECO:0000256" key="4">
    <source>
        <dbReference type="ARBA" id="ARBA00022844"/>
    </source>
</evidence>
<evidence type="ECO:0000256" key="2">
    <source>
        <dbReference type="ARBA" id="ARBA00004328"/>
    </source>
</evidence>
<dbReference type="GO" id="GO:0003677">
    <property type="term" value="F:DNA binding"/>
    <property type="evidence" value="ECO:0007669"/>
    <property type="project" value="UniProtKB-KW"/>
</dbReference>
<dbReference type="GO" id="GO:0019028">
    <property type="term" value="C:viral capsid"/>
    <property type="evidence" value="ECO:0007669"/>
    <property type="project" value="InterPro"/>
</dbReference>
<evidence type="ECO:0000313" key="6">
    <source>
        <dbReference type="EMBL" id="QLI57688.1"/>
    </source>
</evidence>
<reference evidence="6" key="2">
    <citation type="submission" date="2019-11" db="EMBL/GenBank/DDBJ databases">
        <authorList>
            <person name="Zhou Y."/>
            <person name="Cui S."/>
            <person name="Zhao K."/>
            <person name="He W."/>
            <person name="Gao F."/>
        </authorList>
    </citation>
    <scope>NUCLEOTIDE SEQUENCE</scope>
    <source>
        <strain evidence="6">CL18</strain>
    </source>
</reference>
<dbReference type="Pfam" id="PF04498">
    <property type="entry name" value="Pox_VP8_L4R"/>
    <property type="match status" value="1"/>
</dbReference>
<keyword evidence="4" id="KW-0946">Virion</keyword>
<evidence type="ECO:0000313" key="7">
    <source>
        <dbReference type="Proteomes" id="UP000150883"/>
    </source>
</evidence>
<evidence type="ECO:0000256" key="1">
    <source>
        <dbReference type="ARBA" id="ARBA00002131"/>
    </source>
</evidence>
<organismHost>
    <name type="scientific">Capra hircus</name>
    <name type="common">Goat</name>
    <dbReference type="NCBI Taxonomy" id="9925"/>
</organismHost>
<comment type="function">
    <text evidence="1">Major core structural protein.</text>
</comment>
<gene>
    <name evidence="6" type="primary">ORFV050</name>
</gene>
<dbReference type="EMBL" id="KF234407">
    <property type="protein sequence ID" value="AHZ33747.1"/>
    <property type="molecule type" value="Genomic_DNA"/>
</dbReference>
<dbReference type="InterPro" id="IPR007586">
    <property type="entry name" value="VP8_pox_nuc-bd"/>
</dbReference>
<protein>
    <recommendedName>
        <fullName evidence="3">Core protein VP8</fullName>
    </recommendedName>
</protein>
<sequence>MTNLLSLVDPEDLAFCAGFPSFDETMLVIAGARVRFPRSLLSLFNVVPRTMTRYETELVGTEMVVGAVFTTAYNVRRNLGLGEEPVTMRDIEKYFLDSENEVLTLIVHNTDFSAMSGVRRRGGRRITNPVIFRSGSTPLLIVMESRKKTNIYRERTAEQANASYREVGSSLALVTRYAGLQLVDVHTPSSVLTVSAVYGFTEDKGLKKLGSDKELADYQSTPLTDPIRLSDFSKLFDGVKKSIQLTNVPVPSAGAEAAP</sequence>
<comment type="subcellular location">
    <subcellularLocation>
        <location evidence="2">Virion</location>
    </subcellularLocation>
</comment>
<dbReference type="EMBL" id="MN648219">
    <property type="protein sequence ID" value="QLI57688.1"/>
    <property type="molecule type" value="Genomic_DNA"/>
</dbReference>
<dbReference type="GO" id="GO:0005198">
    <property type="term" value="F:structural molecule activity"/>
    <property type="evidence" value="ECO:0007669"/>
    <property type="project" value="InterPro"/>
</dbReference>
<organism evidence="5 7">
    <name type="scientific">Orf virus</name>
    <name type="common">ORFV</name>
    <dbReference type="NCBI Taxonomy" id="10258"/>
    <lineage>
        <taxon>Viruses</taxon>
        <taxon>Varidnaviria</taxon>
        <taxon>Bamfordvirae</taxon>
        <taxon>Nucleocytoviricota</taxon>
        <taxon>Pokkesviricetes</taxon>
        <taxon>Chitovirales</taxon>
        <taxon>Poxviridae</taxon>
        <taxon>Chordopoxvirinae</taxon>
        <taxon>Parapoxvirus</taxon>
        <taxon>Parapoxvirus orf</taxon>
    </lineage>
</organism>